<dbReference type="RefSeq" id="WP_045448906.1">
    <property type="nucleotide sequence ID" value="NZ_BBIO01000018.1"/>
</dbReference>
<sequence>MLAEAKIFLDRWHGYMKKPDPALLDGLLAENASISSPAYFKPKQSKAYVAAILTAVNEGFEDFRYTKEWVDGREMILEFEARIGDTQLKGIDRITVDGEGRLQHIEVLIRPLNGLIALADHVKACLAKEAA</sequence>
<keyword evidence="2" id="KW-1185">Reference proteome</keyword>
<name>A0A081BEB5_9HYPH</name>
<dbReference type="Proteomes" id="UP000028702">
    <property type="component" value="Unassembled WGS sequence"/>
</dbReference>
<organism evidence="1 2">
    <name type="scientific">Tepidicaulis marinus</name>
    <dbReference type="NCBI Taxonomy" id="1333998"/>
    <lineage>
        <taxon>Bacteria</taxon>
        <taxon>Pseudomonadati</taxon>
        <taxon>Pseudomonadota</taxon>
        <taxon>Alphaproteobacteria</taxon>
        <taxon>Hyphomicrobiales</taxon>
        <taxon>Parvibaculaceae</taxon>
        <taxon>Tepidicaulis</taxon>
    </lineage>
</organism>
<evidence type="ECO:0000313" key="2">
    <source>
        <dbReference type="Proteomes" id="UP000028702"/>
    </source>
</evidence>
<protein>
    <submittedName>
        <fullName evidence="1">Conserved protein</fullName>
    </submittedName>
</protein>
<dbReference type="eggNOG" id="COG3631">
    <property type="taxonomic scope" value="Bacteria"/>
</dbReference>
<accession>A0A081BEB5</accession>
<dbReference type="InterPro" id="IPR032710">
    <property type="entry name" value="NTF2-like_dom_sf"/>
</dbReference>
<evidence type="ECO:0000313" key="1">
    <source>
        <dbReference type="EMBL" id="GAK46383.1"/>
    </source>
</evidence>
<dbReference type="Gene3D" id="3.10.450.50">
    <property type="match status" value="1"/>
</dbReference>
<dbReference type="EMBL" id="BBIO01000018">
    <property type="protein sequence ID" value="GAK46383.1"/>
    <property type="molecule type" value="Genomic_DNA"/>
</dbReference>
<dbReference type="STRING" id="1333998.M2A_2882"/>
<dbReference type="SUPFAM" id="SSF54427">
    <property type="entry name" value="NTF2-like"/>
    <property type="match status" value="1"/>
</dbReference>
<gene>
    <name evidence="1" type="ORF">M2A_2882</name>
</gene>
<reference evidence="1 2" key="1">
    <citation type="submission" date="2014-07" db="EMBL/GenBank/DDBJ databases">
        <title>Tepidicaulis marinum gen. nov., sp. nov., a novel marine bacterium denitrifying nitrate to nitrous oxide strictly under microaerobic conditions.</title>
        <authorList>
            <person name="Takeuchi M."/>
            <person name="Yamagishi T."/>
            <person name="Kamagata Y."/>
            <person name="Oshima K."/>
            <person name="Hattori M."/>
            <person name="Katayama T."/>
            <person name="Hanada S."/>
            <person name="Tamaki H."/>
            <person name="Marumo K."/>
            <person name="Maeda H."/>
            <person name="Nedachi M."/>
            <person name="Iwasaki W."/>
            <person name="Suwa Y."/>
            <person name="Sakata S."/>
        </authorList>
    </citation>
    <scope>NUCLEOTIDE SEQUENCE [LARGE SCALE GENOMIC DNA]</scope>
    <source>
        <strain evidence="1 2">MA2</strain>
    </source>
</reference>
<proteinExistence type="predicted"/>
<dbReference type="AlphaFoldDB" id="A0A081BEB5"/>
<comment type="caution">
    <text evidence="1">The sequence shown here is derived from an EMBL/GenBank/DDBJ whole genome shotgun (WGS) entry which is preliminary data.</text>
</comment>